<organism evidence="17 18">
    <name type="scientific">Providencia heimbachae ATCC 35613</name>
    <dbReference type="NCBI Taxonomy" id="1354272"/>
    <lineage>
        <taxon>Bacteria</taxon>
        <taxon>Pseudomonadati</taxon>
        <taxon>Pseudomonadota</taxon>
        <taxon>Gammaproteobacteria</taxon>
        <taxon>Enterobacterales</taxon>
        <taxon>Morganellaceae</taxon>
        <taxon>Providencia</taxon>
    </lineage>
</organism>
<evidence type="ECO:0000256" key="7">
    <source>
        <dbReference type="ARBA" id="ARBA00022801"/>
    </source>
</evidence>
<evidence type="ECO:0000256" key="1">
    <source>
        <dbReference type="ARBA" id="ARBA00001946"/>
    </source>
</evidence>
<feature type="binding site" evidence="14">
    <location>
        <position position="164"/>
    </location>
    <ligand>
        <name>Mg(2+)</name>
        <dbReference type="ChEBI" id="CHEBI:18420"/>
        <label>1</label>
    </ligand>
</feature>
<evidence type="ECO:0000256" key="8">
    <source>
        <dbReference type="ARBA" id="ARBA00022842"/>
    </source>
</evidence>
<evidence type="ECO:0000256" key="10">
    <source>
        <dbReference type="ARBA" id="ARBA00030162"/>
    </source>
</evidence>
<dbReference type="FunFam" id="3.90.79.10:FF:000011">
    <property type="entry name" value="ADP-ribose pyrophosphatase"/>
    <property type="match status" value="1"/>
</dbReference>
<dbReference type="RefSeq" id="WP_068441100.1">
    <property type="nucleotide sequence ID" value="NZ_LXEW01000018.1"/>
</dbReference>
<evidence type="ECO:0000256" key="2">
    <source>
        <dbReference type="ARBA" id="ARBA00007482"/>
    </source>
</evidence>
<evidence type="ECO:0000313" key="18">
    <source>
        <dbReference type="Proteomes" id="UP000078224"/>
    </source>
</evidence>
<dbReference type="CDD" id="cd24155">
    <property type="entry name" value="NUDIX_ADPRase"/>
    <property type="match status" value="1"/>
</dbReference>
<dbReference type="GO" id="GO:0046872">
    <property type="term" value="F:metal ion binding"/>
    <property type="evidence" value="ECO:0007669"/>
    <property type="project" value="UniProtKB-KW"/>
</dbReference>
<evidence type="ECO:0000259" key="16">
    <source>
        <dbReference type="PROSITE" id="PS51462"/>
    </source>
</evidence>
<dbReference type="OrthoDB" id="5292471at2"/>
<dbReference type="Pfam" id="PF00293">
    <property type="entry name" value="NUDIX"/>
    <property type="match status" value="1"/>
</dbReference>
<comment type="cofactor">
    <cofactor evidence="1 14">
        <name>Mg(2+)</name>
        <dbReference type="ChEBI" id="CHEBI:18420"/>
    </cofactor>
</comment>
<dbReference type="AlphaFoldDB" id="A0A1B7JZI0"/>
<feature type="binding site" evidence="14">
    <location>
        <position position="116"/>
    </location>
    <ligand>
        <name>Mg(2+)</name>
        <dbReference type="ChEBI" id="CHEBI:18420"/>
        <label>1</label>
    </ligand>
</feature>
<dbReference type="SUPFAM" id="SSF55811">
    <property type="entry name" value="Nudix"/>
    <property type="match status" value="1"/>
</dbReference>
<keyword evidence="8 14" id="KW-0460">Magnesium</keyword>
<dbReference type="PANTHER" id="PTHR11839:SF5">
    <property type="entry name" value="ADP-RIBOSE PYROPHOSPHATASE"/>
    <property type="match status" value="1"/>
</dbReference>
<evidence type="ECO:0000313" key="17">
    <source>
        <dbReference type="EMBL" id="OAT53134.1"/>
    </source>
</evidence>
<evidence type="ECO:0000256" key="15">
    <source>
        <dbReference type="PIRSR" id="PIRSR604385-3"/>
    </source>
</evidence>
<keyword evidence="6 14" id="KW-0479">Metal-binding</keyword>
<evidence type="ECO:0000256" key="14">
    <source>
        <dbReference type="PIRSR" id="PIRSR604385-2"/>
    </source>
</evidence>
<dbReference type="GO" id="GO:0019144">
    <property type="term" value="F:ADP-sugar diphosphatase activity"/>
    <property type="evidence" value="ECO:0007669"/>
    <property type="project" value="TreeGrafter"/>
</dbReference>
<comment type="caution">
    <text evidence="17">The sequence shown here is derived from an EMBL/GenBank/DDBJ whole genome shotgun (WGS) entry which is preliminary data.</text>
</comment>
<gene>
    <name evidence="17" type="ORF">M998_1314</name>
</gene>
<dbReference type="InterPro" id="IPR015797">
    <property type="entry name" value="NUDIX_hydrolase-like_dom_sf"/>
</dbReference>
<dbReference type="PANTHER" id="PTHR11839">
    <property type="entry name" value="UDP/ADP-SUGAR PYROPHOSPHATASE"/>
    <property type="match status" value="1"/>
</dbReference>
<evidence type="ECO:0000256" key="9">
    <source>
        <dbReference type="ARBA" id="ARBA00025164"/>
    </source>
</evidence>
<comment type="function">
    <text evidence="9">Acts on ADP-mannose and ADP-glucose as well as ADP-ribose. Prevents glycogen biosynthesis. The reaction catalyzed by this enzyme is a limiting step of the gluconeogenic process.</text>
</comment>
<feature type="domain" description="Nudix hydrolase" evidence="16">
    <location>
        <begin position="55"/>
        <end position="193"/>
    </location>
</feature>
<dbReference type="InterPro" id="IPR000086">
    <property type="entry name" value="NUDIX_hydrolase_dom"/>
</dbReference>
<dbReference type="PATRIC" id="fig|1354272.4.peg.1330"/>
<feature type="short sequence motif" description="Nudix box" evidence="15">
    <location>
        <begin position="97"/>
        <end position="119"/>
    </location>
</feature>
<comment type="similarity">
    <text evidence="2">Belongs to the Nudix hydrolase family. NudF subfamily.</text>
</comment>
<dbReference type="NCBIfam" id="TIGR00052">
    <property type="entry name" value="nudix-type nucleoside diphosphatase, YffH/AdpP family"/>
    <property type="match status" value="1"/>
</dbReference>
<evidence type="ECO:0000256" key="5">
    <source>
        <dbReference type="ARBA" id="ARBA00013297"/>
    </source>
</evidence>
<accession>A0A1B7JZI0</accession>
<feature type="binding site" evidence="14">
    <location>
        <position position="96"/>
    </location>
    <ligand>
        <name>Mg(2+)</name>
        <dbReference type="ChEBI" id="CHEBI:18420"/>
        <label>1</label>
    </ligand>
</feature>
<dbReference type="InterPro" id="IPR020084">
    <property type="entry name" value="NUDIX_hydrolase_CS"/>
</dbReference>
<sequence>MENKTERPFKYGKDDIEIISKRKLFNGFFQMTEYRFRHRLFEGSWSNEITREVFERGHAGVVLPYDPKTENVVLIEQIRLPAIETSETPWLLEAVAGMIEPNESPEEVIRRESVEEAGLVIERAEKALSYLSSPGGTTERMHVYIGEVDSKKAKGIHGLSTENEDIRVHVVSRDQAYQWVNDGTIDNAATVIAIQWLQLNYQKLHEKWMKVF</sequence>
<comment type="catalytic activity">
    <reaction evidence="13">
        <text>ADP-D-ribose + H2O = D-ribose 5-phosphate + AMP + 2 H(+)</text>
        <dbReference type="Rhea" id="RHEA:10412"/>
        <dbReference type="ChEBI" id="CHEBI:15377"/>
        <dbReference type="ChEBI" id="CHEBI:15378"/>
        <dbReference type="ChEBI" id="CHEBI:57967"/>
        <dbReference type="ChEBI" id="CHEBI:78346"/>
        <dbReference type="ChEBI" id="CHEBI:456215"/>
        <dbReference type="EC" id="3.6.1.13"/>
    </reaction>
</comment>
<dbReference type="PROSITE" id="PS51462">
    <property type="entry name" value="NUDIX"/>
    <property type="match status" value="1"/>
</dbReference>
<comment type="subunit">
    <text evidence="3">Homodimer.</text>
</comment>
<feature type="binding site" evidence="14">
    <location>
        <position position="112"/>
    </location>
    <ligand>
        <name>Mg(2+)</name>
        <dbReference type="ChEBI" id="CHEBI:18420"/>
        <label>1</label>
    </ligand>
</feature>
<evidence type="ECO:0000256" key="3">
    <source>
        <dbReference type="ARBA" id="ARBA00011738"/>
    </source>
</evidence>
<dbReference type="GO" id="GO:0005829">
    <property type="term" value="C:cytosol"/>
    <property type="evidence" value="ECO:0007669"/>
    <property type="project" value="TreeGrafter"/>
</dbReference>
<dbReference type="Gene3D" id="3.90.79.10">
    <property type="entry name" value="Nucleoside Triphosphate Pyrophosphohydrolase"/>
    <property type="match status" value="1"/>
</dbReference>
<evidence type="ECO:0000256" key="6">
    <source>
        <dbReference type="ARBA" id="ARBA00022723"/>
    </source>
</evidence>
<proteinExistence type="inferred from homology"/>
<dbReference type="EMBL" id="LXEW01000018">
    <property type="protein sequence ID" value="OAT53134.1"/>
    <property type="molecule type" value="Genomic_DNA"/>
</dbReference>
<dbReference type="NCBIfam" id="NF008003">
    <property type="entry name" value="PRK10729.1"/>
    <property type="match status" value="1"/>
</dbReference>
<evidence type="ECO:0000256" key="4">
    <source>
        <dbReference type="ARBA" id="ARBA00012453"/>
    </source>
</evidence>
<dbReference type="PROSITE" id="PS00893">
    <property type="entry name" value="NUDIX_BOX"/>
    <property type="match status" value="1"/>
</dbReference>
<evidence type="ECO:0000256" key="13">
    <source>
        <dbReference type="ARBA" id="ARBA00049546"/>
    </source>
</evidence>
<name>A0A1B7JZI0_9GAMM</name>
<dbReference type="GO" id="GO:0019693">
    <property type="term" value="P:ribose phosphate metabolic process"/>
    <property type="evidence" value="ECO:0007669"/>
    <property type="project" value="TreeGrafter"/>
</dbReference>
<evidence type="ECO:0000256" key="12">
    <source>
        <dbReference type="ARBA" id="ARBA00033056"/>
    </source>
</evidence>
<dbReference type="EC" id="3.6.1.13" evidence="4"/>
<dbReference type="InterPro" id="IPR004385">
    <property type="entry name" value="NDP_pyrophosphatase"/>
</dbReference>
<dbReference type="Proteomes" id="UP000078224">
    <property type="component" value="Unassembled WGS sequence"/>
</dbReference>
<dbReference type="GO" id="GO:0047631">
    <property type="term" value="F:ADP-ribose diphosphatase activity"/>
    <property type="evidence" value="ECO:0007669"/>
    <property type="project" value="UniProtKB-EC"/>
</dbReference>
<evidence type="ECO:0000256" key="11">
    <source>
        <dbReference type="ARBA" id="ARBA00030308"/>
    </source>
</evidence>
<reference evidence="17 18" key="1">
    <citation type="submission" date="2016-04" db="EMBL/GenBank/DDBJ databases">
        <title>ATOL: Assembling a taxonomically balanced genome-scale reconstruction of the evolutionary history of the Enterobacteriaceae.</title>
        <authorList>
            <person name="Plunkett G.III."/>
            <person name="Neeno-Eckwall E.C."/>
            <person name="Glasner J.D."/>
            <person name="Perna N.T."/>
        </authorList>
    </citation>
    <scope>NUCLEOTIDE SEQUENCE [LARGE SCALE GENOMIC DNA]</scope>
    <source>
        <strain evidence="17 18">ATCC 35613</strain>
    </source>
</reference>
<keyword evidence="18" id="KW-1185">Reference proteome</keyword>
<protein>
    <recommendedName>
        <fullName evidence="5">ADP-ribose pyrophosphatase</fullName>
        <ecNumber evidence="4">3.6.1.13</ecNumber>
    </recommendedName>
    <alternativeName>
        <fullName evidence="10">ADP-ribose diphosphatase</fullName>
    </alternativeName>
    <alternativeName>
        <fullName evidence="12">ADP-ribose phosphohydrolase</fullName>
    </alternativeName>
    <alternativeName>
        <fullName evidence="11">Adenosine diphosphoribose pyrophosphatase</fullName>
    </alternativeName>
</protein>
<keyword evidence="7 17" id="KW-0378">Hydrolase</keyword>
<dbReference type="GO" id="GO:0006753">
    <property type="term" value="P:nucleoside phosphate metabolic process"/>
    <property type="evidence" value="ECO:0007669"/>
    <property type="project" value="TreeGrafter"/>
</dbReference>